<dbReference type="HOGENOM" id="CLU_031755_0_0_1"/>
<evidence type="ECO:0000256" key="1">
    <source>
        <dbReference type="SAM" id="Coils"/>
    </source>
</evidence>
<protein>
    <submittedName>
        <fullName evidence="2">Uncharacterized protein</fullName>
    </submittedName>
</protein>
<accession>B4MS87</accession>
<dbReference type="STRING" id="7260.B4MS87"/>
<dbReference type="Proteomes" id="UP000007798">
    <property type="component" value="Unassembled WGS sequence"/>
</dbReference>
<dbReference type="AlphaFoldDB" id="B4MS87"/>
<sequence length="591" mass="67839">MSPKLPGFSVYYLALGAVAARQRHTKDIFHGDPFKIQSYNFRYAERPAYPVQQYPRPEPQPLHARPQFETYYYNHRFKTNPIESQPITTTPLTSASAFTEHRRRKFLHDFKCIPTPPRKIVAPIINSARSASVAPQPRRMLGTNTPLTVTNSPLLQSCCHRGEYQMTRRGYQSTTSLVKSSSTNVLRTGAGATRSASTVNLQRNRSAHSGCEININISGRDSDSEMDNNVRIKIETDSVSLRNNTDRVEKSTMASTRSISNFGIDKRLSKFNVGQKTNCNQERNERISYSQLKQQEEQREYQQQRERAVQRERQRELLRELERERDRDRLLQLEAERERDRLRLLERETQRELEFERINRYKEQQRREAELRLPMRAVAMPSPVTMTSHLYRRESDDRLPGMMPFRELAPTKRAQRLRNLTRTSVAKSTYGLKTSTDACNSEPASVPPPPTAVSALAHSPTFPAATTFSHNLERCSSGTSNGNVHVLIATAASNHSLRRRLSAVRLNEHKPLNSALPNSTSSQNLPIHTRLNNMPIRITTTRSADKDPQIAINKVRLRDLSPMPEHRSSNSRLDYNVNINVYADHLRMMRL</sequence>
<keyword evidence="1" id="KW-0175">Coiled coil</keyword>
<evidence type="ECO:0000313" key="2">
    <source>
        <dbReference type="EMBL" id="EDW74976.2"/>
    </source>
</evidence>
<dbReference type="eggNOG" id="ENOG502TKX6">
    <property type="taxonomic scope" value="Eukaryota"/>
</dbReference>
<feature type="coiled-coil region" evidence="1">
    <location>
        <begin position="292"/>
        <end position="348"/>
    </location>
</feature>
<reference evidence="2 3" key="1">
    <citation type="journal article" date="2007" name="Nature">
        <title>Evolution of genes and genomes on the Drosophila phylogeny.</title>
        <authorList>
            <consortium name="Drosophila 12 Genomes Consortium"/>
            <person name="Clark A.G."/>
            <person name="Eisen M.B."/>
            <person name="Smith D.R."/>
            <person name="Bergman C.M."/>
            <person name="Oliver B."/>
            <person name="Markow T.A."/>
            <person name="Kaufman T.C."/>
            <person name="Kellis M."/>
            <person name="Gelbart W."/>
            <person name="Iyer V.N."/>
            <person name="Pollard D.A."/>
            <person name="Sackton T.B."/>
            <person name="Larracuente A.M."/>
            <person name="Singh N.D."/>
            <person name="Abad J.P."/>
            <person name="Abt D.N."/>
            <person name="Adryan B."/>
            <person name="Aguade M."/>
            <person name="Akashi H."/>
            <person name="Anderson W.W."/>
            <person name="Aquadro C.F."/>
            <person name="Ardell D.H."/>
            <person name="Arguello R."/>
            <person name="Artieri C.G."/>
            <person name="Barbash D.A."/>
            <person name="Barker D."/>
            <person name="Barsanti P."/>
            <person name="Batterham P."/>
            <person name="Batzoglou S."/>
            <person name="Begun D."/>
            <person name="Bhutkar A."/>
            <person name="Blanco E."/>
            <person name="Bosak S.A."/>
            <person name="Bradley R.K."/>
            <person name="Brand A.D."/>
            <person name="Brent M.R."/>
            <person name="Brooks A.N."/>
            <person name="Brown R.H."/>
            <person name="Butlin R.K."/>
            <person name="Caggese C."/>
            <person name="Calvi B.R."/>
            <person name="Bernardo de Carvalho A."/>
            <person name="Caspi A."/>
            <person name="Castrezana S."/>
            <person name="Celniker S.E."/>
            <person name="Chang J.L."/>
            <person name="Chapple C."/>
            <person name="Chatterji S."/>
            <person name="Chinwalla A."/>
            <person name="Civetta A."/>
            <person name="Clifton S.W."/>
            <person name="Comeron J.M."/>
            <person name="Costello J.C."/>
            <person name="Coyne J.A."/>
            <person name="Daub J."/>
            <person name="David R.G."/>
            <person name="Delcher A.L."/>
            <person name="Delehaunty K."/>
            <person name="Do C.B."/>
            <person name="Ebling H."/>
            <person name="Edwards K."/>
            <person name="Eickbush T."/>
            <person name="Evans J.D."/>
            <person name="Filipski A."/>
            <person name="Findeiss S."/>
            <person name="Freyhult E."/>
            <person name="Fulton L."/>
            <person name="Fulton R."/>
            <person name="Garcia A.C."/>
            <person name="Gardiner A."/>
            <person name="Garfield D.A."/>
            <person name="Garvin B.E."/>
            <person name="Gibson G."/>
            <person name="Gilbert D."/>
            <person name="Gnerre S."/>
            <person name="Godfrey J."/>
            <person name="Good R."/>
            <person name="Gotea V."/>
            <person name="Gravely B."/>
            <person name="Greenberg A.J."/>
            <person name="Griffiths-Jones S."/>
            <person name="Gross S."/>
            <person name="Guigo R."/>
            <person name="Gustafson E.A."/>
            <person name="Haerty W."/>
            <person name="Hahn M.W."/>
            <person name="Halligan D.L."/>
            <person name="Halpern A.L."/>
            <person name="Halter G.M."/>
            <person name="Han M.V."/>
            <person name="Heger A."/>
            <person name="Hillier L."/>
            <person name="Hinrichs A.S."/>
            <person name="Holmes I."/>
            <person name="Hoskins R.A."/>
            <person name="Hubisz M.J."/>
            <person name="Hultmark D."/>
            <person name="Huntley M.A."/>
            <person name="Jaffe D.B."/>
            <person name="Jagadeeshan S."/>
            <person name="Jeck W.R."/>
            <person name="Johnson J."/>
            <person name="Jones C.D."/>
            <person name="Jordan W.C."/>
            <person name="Karpen G.H."/>
            <person name="Kataoka E."/>
            <person name="Keightley P.D."/>
            <person name="Kheradpour P."/>
            <person name="Kirkness E.F."/>
            <person name="Koerich L.B."/>
            <person name="Kristiansen K."/>
            <person name="Kudrna D."/>
            <person name="Kulathinal R.J."/>
            <person name="Kumar S."/>
            <person name="Kwok R."/>
            <person name="Lander E."/>
            <person name="Langley C.H."/>
            <person name="Lapoint R."/>
            <person name="Lazzaro B.P."/>
            <person name="Lee S.J."/>
            <person name="Levesque L."/>
            <person name="Li R."/>
            <person name="Lin C.F."/>
            <person name="Lin M.F."/>
            <person name="Lindblad-Toh K."/>
            <person name="Llopart A."/>
            <person name="Long M."/>
            <person name="Low L."/>
            <person name="Lozovsky E."/>
            <person name="Lu J."/>
            <person name="Luo M."/>
            <person name="Machado C.A."/>
            <person name="Makalowski W."/>
            <person name="Marzo M."/>
            <person name="Matsuda M."/>
            <person name="Matzkin L."/>
            <person name="McAllister B."/>
            <person name="McBride C.S."/>
            <person name="McKernan B."/>
            <person name="McKernan K."/>
            <person name="Mendez-Lago M."/>
            <person name="Minx P."/>
            <person name="Mollenhauer M.U."/>
            <person name="Montooth K."/>
            <person name="Mount S.M."/>
            <person name="Mu X."/>
            <person name="Myers E."/>
            <person name="Negre B."/>
            <person name="Newfeld S."/>
            <person name="Nielsen R."/>
            <person name="Noor M.A."/>
            <person name="O'Grady P."/>
            <person name="Pachter L."/>
            <person name="Papaceit M."/>
            <person name="Parisi M.J."/>
            <person name="Parisi M."/>
            <person name="Parts L."/>
            <person name="Pedersen J.S."/>
            <person name="Pesole G."/>
            <person name="Phillippy A.M."/>
            <person name="Ponting C.P."/>
            <person name="Pop M."/>
            <person name="Porcelli D."/>
            <person name="Powell J.R."/>
            <person name="Prohaska S."/>
            <person name="Pruitt K."/>
            <person name="Puig M."/>
            <person name="Quesneville H."/>
            <person name="Ram K.R."/>
            <person name="Rand D."/>
            <person name="Rasmussen M.D."/>
            <person name="Reed L.K."/>
            <person name="Reenan R."/>
            <person name="Reily A."/>
            <person name="Remington K.A."/>
            <person name="Rieger T.T."/>
            <person name="Ritchie M.G."/>
            <person name="Robin C."/>
            <person name="Rogers Y.H."/>
            <person name="Rohde C."/>
            <person name="Rozas J."/>
            <person name="Rubenfield M.J."/>
            <person name="Ruiz A."/>
            <person name="Russo S."/>
            <person name="Salzberg S.L."/>
            <person name="Sanchez-Gracia A."/>
            <person name="Saranga D.J."/>
            <person name="Sato H."/>
            <person name="Schaeffer S.W."/>
            <person name="Schatz M.C."/>
            <person name="Schlenke T."/>
            <person name="Schwartz R."/>
            <person name="Segarra C."/>
            <person name="Singh R.S."/>
            <person name="Sirot L."/>
            <person name="Sirota M."/>
            <person name="Sisneros N.B."/>
            <person name="Smith C.D."/>
            <person name="Smith T.F."/>
            <person name="Spieth J."/>
            <person name="Stage D.E."/>
            <person name="Stark A."/>
            <person name="Stephan W."/>
            <person name="Strausberg R.L."/>
            <person name="Strempel S."/>
            <person name="Sturgill D."/>
            <person name="Sutton G."/>
            <person name="Sutton G.G."/>
            <person name="Tao W."/>
            <person name="Teichmann S."/>
            <person name="Tobari Y.N."/>
            <person name="Tomimura Y."/>
            <person name="Tsolas J.M."/>
            <person name="Valente V.L."/>
            <person name="Venter E."/>
            <person name="Venter J.C."/>
            <person name="Vicario S."/>
            <person name="Vieira F.G."/>
            <person name="Vilella A.J."/>
            <person name="Villasante A."/>
            <person name="Walenz B."/>
            <person name="Wang J."/>
            <person name="Wasserman M."/>
            <person name="Watts T."/>
            <person name="Wilson D."/>
            <person name="Wilson R.K."/>
            <person name="Wing R.A."/>
            <person name="Wolfner M.F."/>
            <person name="Wong A."/>
            <person name="Wong G.K."/>
            <person name="Wu C.I."/>
            <person name="Wu G."/>
            <person name="Yamamoto D."/>
            <person name="Yang H.P."/>
            <person name="Yang S.P."/>
            <person name="Yorke J.A."/>
            <person name="Yoshida K."/>
            <person name="Zdobnov E."/>
            <person name="Zhang P."/>
            <person name="Zhang Y."/>
            <person name="Zimin A.V."/>
            <person name="Baldwin J."/>
            <person name="Abdouelleil A."/>
            <person name="Abdulkadir J."/>
            <person name="Abebe A."/>
            <person name="Abera B."/>
            <person name="Abreu J."/>
            <person name="Acer S.C."/>
            <person name="Aftuck L."/>
            <person name="Alexander A."/>
            <person name="An P."/>
            <person name="Anderson E."/>
            <person name="Anderson S."/>
            <person name="Arachi H."/>
            <person name="Azer M."/>
            <person name="Bachantsang P."/>
            <person name="Barry A."/>
            <person name="Bayul T."/>
            <person name="Berlin A."/>
            <person name="Bessette D."/>
            <person name="Bloom T."/>
            <person name="Blye J."/>
            <person name="Boguslavskiy L."/>
            <person name="Bonnet C."/>
            <person name="Boukhgalter B."/>
            <person name="Bourzgui I."/>
            <person name="Brown A."/>
            <person name="Cahill P."/>
            <person name="Channer S."/>
            <person name="Cheshatsang Y."/>
            <person name="Chuda L."/>
            <person name="Citroen M."/>
            <person name="Collymore A."/>
            <person name="Cooke P."/>
            <person name="Costello M."/>
            <person name="D'Aco K."/>
            <person name="Daza R."/>
            <person name="De Haan G."/>
            <person name="DeGray S."/>
            <person name="DeMaso C."/>
            <person name="Dhargay N."/>
            <person name="Dooley K."/>
            <person name="Dooley E."/>
            <person name="Doricent M."/>
            <person name="Dorje P."/>
            <person name="Dorjee K."/>
            <person name="Dupes A."/>
            <person name="Elong R."/>
            <person name="Falk J."/>
            <person name="Farina A."/>
            <person name="Faro S."/>
            <person name="Ferguson D."/>
            <person name="Fisher S."/>
            <person name="Foley C.D."/>
            <person name="Franke A."/>
            <person name="Friedrich D."/>
            <person name="Gadbois L."/>
            <person name="Gearin G."/>
            <person name="Gearin C.R."/>
            <person name="Giannoukos G."/>
            <person name="Goode T."/>
            <person name="Graham J."/>
            <person name="Grandbois E."/>
            <person name="Grewal S."/>
            <person name="Gyaltsen K."/>
            <person name="Hafez N."/>
            <person name="Hagos B."/>
            <person name="Hall J."/>
            <person name="Henson C."/>
            <person name="Hollinger A."/>
            <person name="Honan T."/>
            <person name="Huard M.D."/>
            <person name="Hughes L."/>
            <person name="Hurhula B."/>
            <person name="Husby M.E."/>
            <person name="Kamat A."/>
            <person name="Kanga B."/>
            <person name="Kashin S."/>
            <person name="Khazanovich D."/>
            <person name="Kisner P."/>
            <person name="Lance K."/>
            <person name="Lara M."/>
            <person name="Lee W."/>
            <person name="Lennon N."/>
            <person name="Letendre F."/>
            <person name="LeVine R."/>
            <person name="Lipovsky A."/>
            <person name="Liu X."/>
            <person name="Liu J."/>
            <person name="Liu S."/>
            <person name="Lokyitsang T."/>
            <person name="Lokyitsang Y."/>
            <person name="Lubonja R."/>
            <person name="Lui A."/>
            <person name="MacDonald P."/>
            <person name="Magnisalis V."/>
            <person name="Maru K."/>
            <person name="Matthews C."/>
            <person name="McCusker W."/>
            <person name="McDonough S."/>
            <person name="Mehta T."/>
            <person name="Meldrim J."/>
            <person name="Meneus L."/>
            <person name="Mihai O."/>
            <person name="Mihalev A."/>
            <person name="Mihova T."/>
            <person name="Mittelman R."/>
            <person name="Mlenga V."/>
            <person name="Montmayeur A."/>
            <person name="Mulrain L."/>
            <person name="Navidi A."/>
            <person name="Naylor J."/>
            <person name="Negash T."/>
            <person name="Nguyen T."/>
            <person name="Nguyen N."/>
            <person name="Nicol R."/>
            <person name="Norbu C."/>
            <person name="Norbu N."/>
            <person name="Novod N."/>
            <person name="O'Neill B."/>
            <person name="Osman S."/>
            <person name="Markiewicz E."/>
            <person name="Oyono O.L."/>
            <person name="Patti C."/>
            <person name="Phunkhang P."/>
            <person name="Pierre F."/>
            <person name="Priest M."/>
            <person name="Raghuraman S."/>
            <person name="Rege F."/>
            <person name="Reyes R."/>
            <person name="Rise C."/>
            <person name="Rogov P."/>
            <person name="Ross K."/>
            <person name="Ryan E."/>
            <person name="Settipalli S."/>
            <person name="Shea T."/>
            <person name="Sherpa N."/>
            <person name="Shi L."/>
            <person name="Shih D."/>
            <person name="Sparrow T."/>
            <person name="Spaulding J."/>
            <person name="Stalker J."/>
            <person name="Stange-Thomann N."/>
            <person name="Stavropoulos S."/>
            <person name="Stone C."/>
            <person name="Strader C."/>
            <person name="Tesfaye S."/>
            <person name="Thomson T."/>
            <person name="Thoulutsang Y."/>
            <person name="Thoulutsang D."/>
            <person name="Topham K."/>
            <person name="Topping I."/>
            <person name="Tsamla T."/>
            <person name="Vassiliev H."/>
            <person name="Vo A."/>
            <person name="Wangchuk T."/>
            <person name="Wangdi T."/>
            <person name="Weiand M."/>
            <person name="Wilkinson J."/>
            <person name="Wilson A."/>
            <person name="Yadav S."/>
            <person name="Young G."/>
            <person name="Yu Q."/>
            <person name="Zembek L."/>
            <person name="Zhong D."/>
            <person name="Zimmer A."/>
            <person name="Zwirko Z."/>
            <person name="Jaffe D.B."/>
            <person name="Alvarez P."/>
            <person name="Brockman W."/>
            <person name="Butler J."/>
            <person name="Chin C."/>
            <person name="Gnerre S."/>
            <person name="Grabherr M."/>
            <person name="Kleber M."/>
            <person name="Mauceli E."/>
            <person name="MacCallum I."/>
        </authorList>
    </citation>
    <scope>NUCLEOTIDE SEQUENCE [LARGE SCALE GENOMIC DNA]</scope>
    <source>
        <strain evidence="3">Tucson 14030-0811.24</strain>
    </source>
</reference>
<gene>
    <name evidence="2" type="primary">Dwil\GK15964</name>
    <name evidence="2" type="ORF">Dwil_GK15964</name>
</gene>
<dbReference type="EMBL" id="CH963850">
    <property type="protein sequence ID" value="EDW74976.2"/>
    <property type="molecule type" value="Genomic_DNA"/>
</dbReference>
<evidence type="ECO:0000313" key="3">
    <source>
        <dbReference type="Proteomes" id="UP000007798"/>
    </source>
</evidence>
<organism evidence="2 3">
    <name type="scientific">Drosophila willistoni</name>
    <name type="common">Fruit fly</name>
    <dbReference type="NCBI Taxonomy" id="7260"/>
    <lineage>
        <taxon>Eukaryota</taxon>
        <taxon>Metazoa</taxon>
        <taxon>Ecdysozoa</taxon>
        <taxon>Arthropoda</taxon>
        <taxon>Hexapoda</taxon>
        <taxon>Insecta</taxon>
        <taxon>Pterygota</taxon>
        <taxon>Neoptera</taxon>
        <taxon>Endopterygota</taxon>
        <taxon>Diptera</taxon>
        <taxon>Brachycera</taxon>
        <taxon>Muscomorpha</taxon>
        <taxon>Ephydroidea</taxon>
        <taxon>Drosophilidae</taxon>
        <taxon>Drosophila</taxon>
        <taxon>Sophophora</taxon>
    </lineage>
</organism>
<proteinExistence type="predicted"/>
<dbReference type="InParanoid" id="B4MS87"/>
<dbReference type="OrthoDB" id="7869552at2759"/>
<name>B4MS87_DROWI</name>
<keyword evidence="3" id="KW-1185">Reference proteome</keyword>